<accession>A0A1E5VAH4</accession>
<dbReference type="PANTHER" id="PTHR24056">
    <property type="entry name" value="CELL DIVISION PROTEIN KINASE"/>
    <property type="match status" value="1"/>
</dbReference>
<comment type="similarity">
    <text evidence="1">Belongs to the protein kinase superfamily. CMGC Ser/Thr protein kinase family. CDC2/CDKX subfamily.</text>
</comment>
<evidence type="ECO:0000256" key="9">
    <source>
        <dbReference type="PROSITE-ProRule" id="PRU10141"/>
    </source>
</evidence>
<feature type="compositionally biased region" description="Basic and acidic residues" evidence="10">
    <location>
        <begin position="529"/>
        <end position="541"/>
    </location>
</feature>
<evidence type="ECO:0000313" key="12">
    <source>
        <dbReference type="EMBL" id="OEL22138.1"/>
    </source>
</evidence>
<dbReference type="GO" id="GO:0032968">
    <property type="term" value="P:positive regulation of transcription elongation by RNA polymerase II"/>
    <property type="evidence" value="ECO:0007669"/>
    <property type="project" value="TreeGrafter"/>
</dbReference>
<dbReference type="Gene3D" id="1.10.510.10">
    <property type="entry name" value="Transferase(Phosphotransferase) domain 1"/>
    <property type="match status" value="1"/>
</dbReference>
<evidence type="ECO:0000256" key="5">
    <source>
        <dbReference type="ARBA" id="ARBA00022741"/>
    </source>
</evidence>
<keyword evidence="5 9" id="KW-0547">Nucleotide-binding</keyword>
<dbReference type="EMBL" id="LWDX02046257">
    <property type="protein sequence ID" value="OEL22138.1"/>
    <property type="molecule type" value="Genomic_DNA"/>
</dbReference>
<sequence>MPPSASLLHLHLLFGRRRRRRGDSSGGGSNGSGIGAMGCAQAKPSRGSPARSDGRGIDRLKRDNAYRPGVSRLSDPLPGAERAAAAREPAHAQRGTGGNVSGRITEKTPDDDEDAAALQQAAAPPLPPQPPRREDELVDGWPTWLLDNVGHGTYSNVYKARERVTGRIVALKKVRFDTSESESVRFMAREMRILQRLDHPNVIRLEGIATSRMHRSIYLVFEFMYSDLAKLIGRPPGQRLTEPQIKSYMQQLLSGLQHCHERGVLHRDIKGANLLIDRHGVLKIGDFGLANYYGPGRRRPLTSRVVTLWYRAPELLLGSTDYGVGIDLWSAGCLLAEMFMGKPLLRATTEVEQLFKIFSLCGSPPDDYWRRMKLSPTFKPPKTYKPTTAERFRDLPPSSLGLLATLLALDPDARGTAGQALQNSFFTTPPLPCDLASLPVVYKEEVADPAASHDGRRTRQRSQRRKDSKQKTEEQHSEINSGPPNKEANSGQESDGTAIATGNASSSVRGPLELTINLAPHSYSAAPRRFSDSPDQDDKVLDTVNSGQESDGAAMAAANASSSVKGPLDFTINLAPYSYSAAATRRLSDSPDQVLPQEEASPAASQDQQQLPTAKTMYHSGSDDDHEHRQQIPAPDDDDKADDEPPSGRGNGGVTMSRSPGTAGFMTDFEAAAAALRGSEEFPSKPYVLVDHV</sequence>
<dbReference type="InterPro" id="IPR008271">
    <property type="entry name" value="Ser/Thr_kinase_AS"/>
</dbReference>
<evidence type="ECO:0000313" key="13">
    <source>
        <dbReference type="Proteomes" id="UP000095767"/>
    </source>
</evidence>
<proteinExistence type="inferred from homology"/>
<dbReference type="SMART" id="SM00220">
    <property type="entry name" value="S_TKc"/>
    <property type="match status" value="1"/>
</dbReference>
<protein>
    <recommendedName>
        <fullName evidence="2">[RNA-polymerase]-subunit kinase</fullName>
        <ecNumber evidence="2">2.7.11.23</ecNumber>
    </recommendedName>
</protein>
<dbReference type="GO" id="GO:0005634">
    <property type="term" value="C:nucleus"/>
    <property type="evidence" value="ECO:0007669"/>
    <property type="project" value="TreeGrafter"/>
</dbReference>
<dbReference type="AlphaFoldDB" id="A0A1E5VAH4"/>
<evidence type="ECO:0000256" key="7">
    <source>
        <dbReference type="ARBA" id="ARBA00022840"/>
    </source>
</evidence>
<comment type="catalytic activity">
    <reaction evidence="8">
        <text>[DNA-directed RNA polymerase] + ATP = phospho-[DNA-directed RNA polymerase] + ADP + H(+)</text>
        <dbReference type="Rhea" id="RHEA:10216"/>
        <dbReference type="Rhea" id="RHEA-COMP:11321"/>
        <dbReference type="Rhea" id="RHEA-COMP:11322"/>
        <dbReference type="ChEBI" id="CHEBI:15378"/>
        <dbReference type="ChEBI" id="CHEBI:30616"/>
        <dbReference type="ChEBI" id="CHEBI:43176"/>
        <dbReference type="ChEBI" id="CHEBI:68546"/>
        <dbReference type="ChEBI" id="CHEBI:456216"/>
        <dbReference type="EC" id="2.7.11.23"/>
    </reaction>
</comment>
<feature type="region of interest" description="Disordered" evidence="10">
    <location>
        <begin position="16"/>
        <end position="136"/>
    </location>
</feature>
<feature type="region of interest" description="Disordered" evidence="10">
    <location>
        <begin position="588"/>
        <end position="664"/>
    </location>
</feature>
<dbReference type="InterPro" id="IPR000719">
    <property type="entry name" value="Prot_kinase_dom"/>
</dbReference>
<feature type="region of interest" description="Disordered" evidence="10">
    <location>
        <begin position="525"/>
        <end position="554"/>
    </location>
</feature>
<reference evidence="12 13" key="1">
    <citation type="submission" date="2016-09" db="EMBL/GenBank/DDBJ databases">
        <title>The draft genome of Dichanthelium oligosanthes: A C3 panicoid grass species.</title>
        <authorList>
            <person name="Studer A.J."/>
            <person name="Schnable J.C."/>
            <person name="Brutnell T.P."/>
        </authorList>
    </citation>
    <scope>NUCLEOTIDE SEQUENCE [LARGE SCALE GENOMIC DNA]</scope>
    <source>
        <strain evidence="13">cv. Kellogg 1175</strain>
        <tissue evidence="12">Leaf</tissue>
    </source>
</reference>
<keyword evidence="4" id="KW-0808">Transferase</keyword>
<keyword evidence="7 9" id="KW-0067">ATP-binding</keyword>
<keyword evidence="3" id="KW-0597">Phosphoprotein</keyword>
<comment type="caution">
    <text evidence="12">The sequence shown here is derived from an EMBL/GenBank/DDBJ whole genome shotgun (WGS) entry which is preliminary data.</text>
</comment>
<dbReference type="GO" id="GO:0008353">
    <property type="term" value="F:RNA polymerase II CTD heptapeptide repeat kinase activity"/>
    <property type="evidence" value="ECO:0007669"/>
    <property type="project" value="UniProtKB-EC"/>
</dbReference>
<dbReference type="STRING" id="888268.A0A1E5VAH4"/>
<evidence type="ECO:0000256" key="3">
    <source>
        <dbReference type="ARBA" id="ARBA00022553"/>
    </source>
</evidence>
<evidence type="ECO:0000256" key="10">
    <source>
        <dbReference type="SAM" id="MobiDB-lite"/>
    </source>
</evidence>
<dbReference type="EC" id="2.7.11.23" evidence="2"/>
<feature type="domain" description="Protein kinase" evidence="11">
    <location>
        <begin position="143"/>
        <end position="426"/>
    </location>
</feature>
<dbReference type="PROSITE" id="PS50011">
    <property type="entry name" value="PROTEIN_KINASE_DOM"/>
    <property type="match status" value="1"/>
</dbReference>
<evidence type="ECO:0000256" key="4">
    <source>
        <dbReference type="ARBA" id="ARBA00022679"/>
    </source>
</evidence>
<feature type="compositionally biased region" description="Basic and acidic residues" evidence="10">
    <location>
        <begin position="52"/>
        <end position="65"/>
    </location>
</feature>
<dbReference type="PROSITE" id="PS00107">
    <property type="entry name" value="PROTEIN_KINASE_ATP"/>
    <property type="match status" value="1"/>
</dbReference>
<dbReference type="FunFam" id="3.30.200.20:FF:000021">
    <property type="entry name" value="probable serine/threonine-protein kinase At1g54610"/>
    <property type="match status" value="1"/>
</dbReference>
<keyword evidence="6 12" id="KW-0418">Kinase</keyword>
<evidence type="ECO:0000256" key="6">
    <source>
        <dbReference type="ARBA" id="ARBA00022777"/>
    </source>
</evidence>
<dbReference type="InterPro" id="IPR050108">
    <property type="entry name" value="CDK"/>
</dbReference>
<keyword evidence="13" id="KW-1185">Reference proteome</keyword>
<dbReference type="Pfam" id="PF00069">
    <property type="entry name" value="Pkinase"/>
    <property type="match status" value="1"/>
</dbReference>
<feature type="region of interest" description="Disordered" evidence="10">
    <location>
        <begin position="446"/>
        <end position="506"/>
    </location>
</feature>
<dbReference type="PANTHER" id="PTHR24056:SF221">
    <property type="entry name" value="OS02G0304500 PROTEIN"/>
    <property type="match status" value="1"/>
</dbReference>
<dbReference type="InterPro" id="IPR017441">
    <property type="entry name" value="Protein_kinase_ATP_BS"/>
</dbReference>
<evidence type="ECO:0000256" key="8">
    <source>
        <dbReference type="ARBA" id="ARBA00049280"/>
    </source>
</evidence>
<feature type="compositionally biased region" description="Basic and acidic residues" evidence="10">
    <location>
        <begin position="621"/>
        <end position="630"/>
    </location>
</feature>
<evidence type="ECO:0000259" key="11">
    <source>
        <dbReference type="PROSITE" id="PS50011"/>
    </source>
</evidence>
<gene>
    <name evidence="12" type="ORF">BAE44_0016842</name>
</gene>
<dbReference type="Proteomes" id="UP000095767">
    <property type="component" value="Unassembled WGS sequence"/>
</dbReference>
<feature type="compositionally biased region" description="Polar residues" evidence="10">
    <location>
        <begin position="603"/>
        <end position="613"/>
    </location>
</feature>
<feature type="compositionally biased region" description="Gly residues" evidence="10">
    <location>
        <begin position="24"/>
        <end position="36"/>
    </location>
</feature>
<dbReference type="InterPro" id="IPR011009">
    <property type="entry name" value="Kinase-like_dom_sf"/>
</dbReference>
<dbReference type="GO" id="GO:0000307">
    <property type="term" value="C:cyclin-dependent protein kinase holoenzyme complex"/>
    <property type="evidence" value="ECO:0007669"/>
    <property type="project" value="TreeGrafter"/>
</dbReference>
<name>A0A1E5VAH4_9POAL</name>
<dbReference type="SUPFAM" id="SSF56112">
    <property type="entry name" value="Protein kinase-like (PK-like)"/>
    <property type="match status" value="1"/>
</dbReference>
<organism evidence="12 13">
    <name type="scientific">Dichanthelium oligosanthes</name>
    <dbReference type="NCBI Taxonomy" id="888268"/>
    <lineage>
        <taxon>Eukaryota</taxon>
        <taxon>Viridiplantae</taxon>
        <taxon>Streptophyta</taxon>
        <taxon>Embryophyta</taxon>
        <taxon>Tracheophyta</taxon>
        <taxon>Spermatophyta</taxon>
        <taxon>Magnoliopsida</taxon>
        <taxon>Liliopsida</taxon>
        <taxon>Poales</taxon>
        <taxon>Poaceae</taxon>
        <taxon>PACMAD clade</taxon>
        <taxon>Panicoideae</taxon>
        <taxon>Panicodae</taxon>
        <taxon>Paniceae</taxon>
        <taxon>Dichantheliinae</taxon>
        <taxon>Dichanthelium</taxon>
    </lineage>
</organism>
<evidence type="ECO:0000256" key="1">
    <source>
        <dbReference type="ARBA" id="ARBA00006485"/>
    </source>
</evidence>
<dbReference type="GO" id="GO:0005524">
    <property type="term" value="F:ATP binding"/>
    <property type="evidence" value="ECO:0007669"/>
    <property type="project" value="UniProtKB-UniRule"/>
</dbReference>
<feature type="compositionally biased region" description="Polar residues" evidence="10">
    <location>
        <begin position="478"/>
        <end position="506"/>
    </location>
</feature>
<feature type="binding site" evidence="9">
    <location>
        <position position="172"/>
    </location>
    <ligand>
        <name>ATP</name>
        <dbReference type="ChEBI" id="CHEBI:30616"/>
    </ligand>
</feature>
<feature type="compositionally biased region" description="Basic and acidic residues" evidence="10">
    <location>
        <begin position="446"/>
        <end position="457"/>
    </location>
</feature>
<dbReference type="FunFam" id="1.10.510.10:FF:000620">
    <property type="entry name" value="Putative serine/threonine-protein kinase"/>
    <property type="match status" value="1"/>
</dbReference>
<feature type="compositionally biased region" description="Basic residues" evidence="10">
    <location>
        <begin position="458"/>
        <end position="468"/>
    </location>
</feature>
<evidence type="ECO:0000256" key="2">
    <source>
        <dbReference type="ARBA" id="ARBA00012409"/>
    </source>
</evidence>
<dbReference type="OrthoDB" id="1732493at2759"/>
<feature type="compositionally biased region" description="Acidic residues" evidence="10">
    <location>
        <begin position="635"/>
        <end position="645"/>
    </location>
</feature>
<dbReference type="Gene3D" id="3.30.200.20">
    <property type="entry name" value="Phosphorylase Kinase, domain 1"/>
    <property type="match status" value="1"/>
</dbReference>
<dbReference type="PROSITE" id="PS00108">
    <property type="entry name" value="PROTEIN_KINASE_ST"/>
    <property type="match status" value="1"/>
</dbReference>